<gene>
    <name evidence="1" type="ORF">GCM10007384_19250</name>
</gene>
<organism evidence="1 2">
    <name type="scientific">Aquimarina muelleri</name>
    <dbReference type="NCBI Taxonomy" id="279356"/>
    <lineage>
        <taxon>Bacteria</taxon>
        <taxon>Pseudomonadati</taxon>
        <taxon>Bacteroidota</taxon>
        <taxon>Flavobacteriia</taxon>
        <taxon>Flavobacteriales</taxon>
        <taxon>Flavobacteriaceae</taxon>
        <taxon>Aquimarina</taxon>
    </lineage>
</organism>
<comment type="caution">
    <text evidence="1">The sequence shown here is derived from an EMBL/GenBank/DDBJ whole genome shotgun (WGS) entry which is preliminary data.</text>
</comment>
<reference evidence="1 2" key="1">
    <citation type="journal article" date="2014" name="Int. J. Syst. Evol. Microbiol.">
        <title>Complete genome sequence of Corynebacterium casei LMG S-19264T (=DSM 44701T), isolated from a smear-ripened cheese.</title>
        <authorList>
            <consortium name="US DOE Joint Genome Institute (JGI-PGF)"/>
            <person name="Walter F."/>
            <person name="Albersmeier A."/>
            <person name="Kalinowski J."/>
            <person name="Ruckert C."/>
        </authorList>
    </citation>
    <scope>NUCLEOTIDE SEQUENCE [LARGE SCALE GENOMIC DNA]</scope>
    <source>
        <strain evidence="1 2">KCTC 12285</strain>
    </source>
</reference>
<dbReference type="AlphaFoldDB" id="A0A918JVB7"/>
<proteinExistence type="predicted"/>
<accession>A0A918JVB7</accession>
<dbReference type="Proteomes" id="UP000601108">
    <property type="component" value="Unassembled WGS sequence"/>
</dbReference>
<name>A0A918JVB7_9FLAO</name>
<sequence length="113" mass="13215">MFTAQPIFKISTIVYYQYNIDTIIKKFCINKDRPKLQCNGKCHLLSKIGTTTDNNKKSISIKDVFSPLYFKAEDIELKQSHDFGYIDTIKNWSITSLVVYEILYPIDHPPEYI</sequence>
<protein>
    <submittedName>
        <fullName evidence="1">Uncharacterized protein</fullName>
    </submittedName>
</protein>
<keyword evidence="2" id="KW-1185">Reference proteome</keyword>
<evidence type="ECO:0000313" key="1">
    <source>
        <dbReference type="EMBL" id="GGX17945.1"/>
    </source>
</evidence>
<evidence type="ECO:0000313" key="2">
    <source>
        <dbReference type="Proteomes" id="UP000601108"/>
    </source>
</evidence>
<dbReference type="EMBL" id="BMWS01000011">
    <property type="protein sequence ID" value="GGX17945.1"/>
    <property type="molecule type" value="Genomic_DNA"/>
</dbReference>
<dbReference type="RefSeq" id="WP_051316890.1">
    <property type="nucleotide sequence ID" value="NZ_BMWS01000011.1"/>
</dbReference>